<dbReference type="InterPro" id="IPR029069">
    <property type="entry name" value="HotDog_dom_sf"/>
</dbReference>
<dbReference type="EMBL" id="JAQQXR010000005">
    <property type="protein sequence ID" value="MDC8758938.1"/>
    <property type="molecule type" value="Genomic_DNA"/>
</dbReference>
<dbReference type="InterPro" id="IPR054545">
    <property type="entry name" value="ApeI-like"/>
</dbReference>
<evidence type="ECO:0000256" key="1">
    <source>
        <dbReference type="ARBA" id="ARBA00023239"/>
    </source>
</evidence>
<dbReference type="SUPFAM" id="SSF54637">
    <property type="entry name" value="Thioesterase/thiol ester dehydrase-isomerase"/>
    <property type="match status" value="2"/>
</dbReference>
<organism evidence="3 4">
    <name type="scientific">Janthinobacterium fluminis</name>
    <dbReference type="NCBI Taxonomy" id="2987524"/>
    <lineage>
        <taxon>Bacteria</taxon>
        <taxon>Pseudomonadati</taxon>
        <taxon>Pseudomonadota</taxon>
        <taxon>Betaproteobacteria</taxon>
        <taxon>Burkholderiales</taxon>
        <taxon>Oxalobacteraceae</taxon>
        <taxon>Janthinobacterium</taxon>
    </lineage>
</organism>
<dbReference type="Pfam" id="PF22818">
    <property type="entry name" value="ApeI-like"/>
    <property type="match status" value="1"/>
</dbReference>
<name>A0ABT5K3F9_9BURK</name>
<evidence type="ECO:0000313" key="3">
    <source>
        <dbReference type="EMBL" id="MDC8758938.1"/>
    </source>
</evidence>
<proteinExistence type="predicted"/>
<dbReference type="Gene3D" id="3.10.129.10">
    <property type="entry name" value="Hotdog Thioesterase"/>
    <property type="match status" value="2"/>
</dbReference>
<evidence type="ECO:0000313" key="4">
    <source>
        <dbReference type="Proteomes" id="UP001221208"/>
    </source>
</evidence>
<keyword evidence="4" id="KW-1185">Reference proteome</keyword>
<dbReference type="PANTHER" id="PTHR30272:SF1">
    <property type="entry name" value="3-HYDROXYACYL-[ACYL-CARRIER-PROTEIN] DEHYDRATASE"/>
    <property type="match status" value="1"/>
</dbReference>
<dbReference type="Proteomes" id="UP001221208">
    <property type="component" value="Unassembled WGS sequence"/>
</dbReference>
<dbReference type="InterPro" id="IPR013114">
    <property type="entry name" value="FabA_FabZ"/>
</dbReference>
<accession>A0ABT5K3F9</accession>
<sequence>MTSPLLCDTHLHVDGEQARDLLLVSGSDIFALGHYPGNPIYPGVLIAERLCALAAALAGAQFGGVAHVGAIKRIQYLDAILPGDVVELSASLKRAEGGRLDIVAAATVAGKAKTRATLICQAGPMPACAPAALESPVPGAQRIEHRQLAKLLPHRYPFLLVDRIEHYTSGQTVLATKLLNRASPLFLDARPASYPHGLMVESIGQAGIALFFLSGQQDEPQDIVLGSVVDASFEAQIPFDVAVTLEARIERLLPNGVVFSGLARVGEQVLTRVGSMIAMIDPR</sequence>
<dbReference type="RefSeq" id="WP_273671809.1">
    <property type="nucleotide sequence ID" value="NZ_JAQQXR010000005.1"/>
</dbReference>
<protein>
    <submittedName>
        <fullName evidence="3">Beta-hydroxyacyl-ACP dehydratase</fullName>
    </submittedName>
</protein>
<keyword evidence="1" id="KW-0456">Lyase</keyword>
<dbReference type="PANTHER" id="PTHR30272">
    <property type="entry name" value="3-HYDROXYACYL-[ACYL-CARRIER-PROTEIN] DEHYDRATASE"/>
    <property type="match status" value="1"/>
</dbReference>
<reference evidence="3 4" key="1">
    <citation type="submission" date="2022-10" db="EMBL/GenBank/DDBJ databases">
        <title>Janthinobacterium sp. hw3 Genome sequencing.</title>
        <authorList>
            <person name="Park S."/>
        </authorList>
    </citation>
    <scope>NUCLEOTIDE SEQUENCE [LARGE SCALE GENOMIC DNA]</scope>
    <source>
        <strain evidence="4">hw3</strain>
    </source>
</reference>
<evidence type="ECO:0000259" key="2">
    <source>
        <dbReference type="Pfam" id="PF22818"/>
    </source>
</evidence>
<gene>
    <name evidence="3" type="ORF">OIK44_15260</name>
</gene>
<feature type="domain" description="ApeI dehydratase-like" evidence="2">
    <location>
        <begin position="27"/>
        <end position="96"/>
    </location>
</feature>
<comment type="caution">
    <text evidence="3">The sequence shown here is derived from an EMBL/GenBank/DDBJ whole genome shotgun (WGS) entry which is preliminary data.</text>
</comment>